<dbReference type="AlphaFoldDB" id="W4QNA4"/>
<gene>
    <name evidence="1" type="ORF">JCM9157_600</name>
</gene>
<evidence type="ECO:0000313" key="1">
    <source>
        <dbReference type="EMBL" id="GAE33585.1"/>
    </source>
</evidence>
<dbReference type="STRING" id="1236973.JCM9157_600"/>
<protein>
    <submittedName>
        <fullName evidence="1">Uncharacterized protein</fullName>
    </submittedName>
</protein>
<name>W4QNA4_HALA3</name>
<accession>W4QNA4</accession>
<keyword evidence="2" id="KW-1185">Reference proteome</keyword>
<reference evidence="1 2" key="1">
    <citation type="journal article" date="2014" name="Genome Announc.">
        <title>Draft Genome Sequences of Three Alkaliphilic Bacillus Strains, Bacillus wakoensis JCM 9140T, Bacillus akibai JCM 9157T, and Bacillus hemicellulosilyticus JCM 9152T.</title>
        <authorList>
            <person name="Yuki M."/>
            <person name="Oshima K."/>
            <person name="Suda W."/>
            <person name="Oshida Y."/>
            <person name="Kitamura K."/>
            <person name="Iida T."/>
            <person name="Hattori M."/>
            <person name="Ohkuma M."/>
        </authorList>
    </citation>
    <scope>NUCLEOTIDE SEQUENCE [LARGE SCALE GENOMIC DNA]</scope>
    <source>
        <strain evidence="1 2">JCM 9157</strain>
    </source>
</reference>
<organism evidence="1 2">
    <name type="scientific">Halalkalibacter akibai (strain ATCC 43226 / DSM 21942 / CIP 109018 / JCM 9157 / 1139)</name>
    <name type="common">Bacillus akibai</name>
    <dbReference type="NCBI Taxonomy" id="1236973"/>
    <lineage>
        <taxon>Bacteria</taxon>
        <taxon>Bacillati</taxon>
        <taxon>Bacillota</taxon>
        <taxon>Bacilli</taxon>
        <taxon>Bacillales</taxon>
        <taxon>Bacillaceae</taxon>
        <taxon>Halalkalibacter</taxon>
    </lineage>
</organism>
<proteinExistence type="predicted"/>
<evidence type="ECO:0000313" key="2">
    <source>
        <dbReference type="Proteomes" id="UP000018896"/>
    </source>
</evidence>
<sequence length="52" mass="5731">MGVVGERKVRLRYIRQGRIKGASSLSYIRVKEGGVWVARKTKPSAGVTISDL</sequence>
<comment type="caution">
    <text evidence="1">The sequence shown here is derived from an EMBL/GenBank/DDBJ whole genome shotgun (WGS) entry which is preliminary data.</text>
</comment>
<dbReference type="EMBL" id="BAUV01000003">
    <property type="protein sequence ID" value="GAE33585.1"/>
    <property type="molecule type" value="Genomic_DNA"/>
</dbReference>
<dbReference type="Proteomes" id="UP000018896">
    <property type="component" value="Unassembled WGS sequence"/>
</dbReference>